<dbReference type="PANTHER" id="PTHR46647:SF1">
    <property type="entry name" value="RAB9 EFFECTOR PROTEIN WITH KELCH MOTIFS"/>
    <property type="match status" value="1"/>
</dbReference>
<dbReference type="PANTHER" id="PTHR46647">
    <property type="entry name" value="RAB9 EFFECTOR PROTEIN WITH KELCH MOTIFS"/>
    <property type="match status" value="1"/>
</dbReference>
<keyword evidence="1" id="KW-0880">Kelch repeat</keyword>
<proteinExistence type="predicted"/>
<comment type="caution">
    <text evidence="6">The sequence shown here is derived from an EMBL/GenBank/DDBJ whole genome shotgun (WGS) entry which is preliminary data.</text>
</comment>
<dbReference type="SUPFAM" id="SSF117281">
    <property type="entry name" value="Kelch motif"/>
    <property type="match status" value="1"/>
</dbReference>
<dbReference type="EMBL" id="JARKHS020005032">
    <property type="protein sequence ID" value="KAK8783923.1"/>
    <property type="molecule type" value="Genomic_DNA"/>
</dbReference>
<feature type="compositionally biased region" description="Polar residues" evidence="5">
    <location>
        <begin position="277"/>
        <end position="287"/>
    </location>
</feature>
<dbReference type="InterPro" id="IPR015915">
    <property type="entry name" value="Kelch-typ_b-propeller"/>
</dbReference>
<organism evidence="6 7">
    <name type="scientific">Amblyomma americanum</name>
    <name type="common">Lone star tick</name>
    <dbReference type="NCBI Taxonomy" id="6943"/>
    <lineage>
        <taxon>Eukaryota</taxon>
        <taxon>Metazoa</taxon>
        <taxon>Ecdysozoa</taxon>
        <taxon>Arthropoda</taxon>
        <taxon>Chelicerata</taxon>
        <taxon>Arachnida</taxon>
        <taxon>Acari</taxon>
        <taxon>Parasitiformes</taxon>
        <taxon>Ixodida</taxon>
        <taxon>Ixodoidea</taxon>
        <taxon>Ixodidae</taxon>
        <taxon>Amblyomminae</taxon>
        <taxon>Amblyomma</taxon>
    </lineage>
</organism>
<dbReference type="Pfam" id="PF24681">
    <property type="entry name" value="Kelch_KLHDC2_KLHL20_DRC7"/>
    <property type="match status" value="1"/>
</dbReference>
<feature type="region of interest" description="Disordered" evidence="5">
    <location>
        <begin position="252"/>
        <end position="289"/>
    </location>
</feature>
<keyword evidence="2" id="KW-0677">Repeat</keyword>
<evidence type="ECO:0000313" key="7">
    <source>
        <dbReference type="Proteomes" id="UP001321473"/>
    </source>
</evidence>
<dbReference type="InterPro" id="IPR052124">
    <property type="entry name" value="Rab9_kelch_effector"/>
</dbReference>
<feature type="region of interest" description="Disordered" evidence="5">
    <location>
        <begin position="302"/>
        <end position="329"/>
    </location>
</feature>
<evidence type="ECO:0000256" key="2">
    <source>
        <dbReference type="ARBA" id="ARBA00022737"/>
    </source>
</evidence>
<feature type="compositionally biased region" description="Polar residues" evidence="5">
    <location>
        <begin position="257"/>
        <end position="270"/>
    </location>
</feature>
<evidence type="ECO:0000256" key="3">
    <source>
        <dbReference type="ARBA" id="ARBA00037224"/>
    </source>
</evidence>
<name>A0AAQ4FAW9_AMBAM</name>
<evidence type="ECO:0000256" key="1">
    <source>
        <dbReference type="ARBA" id="ARBA00022441"/>
    </source>
</evidence>
<dbReference type="Gene3D" id="2.120.10.80">
    <property type="entry name" value="Kelch-type beta propeller"/>
    <property type="match status" value="1"/>
</dbReference>
<evidence type="ECO:0000256" key="4">
    <source>
        <dbReference type="ARBA" id="ARBA00039295"/>
    </source>
</evidence>
<accession>A0AAQ4FAW9</accession>
<evidence type="ECO:0000256" key="5">
    <source>
        <dbReference type="SAM" id="MobiDB-lite"/>
    </source>
</evidence>
<feature type="compositionally biased region" description="Pro residues" evidence="5">
    <location>
        <begin position="309"/>
        <end position="320"/>
    </location>
</feature>
<dbReference type="AlphaFoldDB" id="A0AAQ4FAW9"/>
<gene>
    <name evidence="6" type="ORF">V5799_009710</name>
</gene>
<reference evidence="6 7" key="1">
    <citation type="journal article" date="2023" name="Arcadia Sci">
        <title>De novo assembly of a long-read Amblyomma americanum tick genome.</title>
        <authorList>
            <person name="Chou S."/>
            <person name="Poskanzer K.E."/>
            <person name="Rollins M."/>
            <person name="Thuy-Boun P.S."/>
        </authorList>
    </citation>
    <scope>NUCLEOTIDE SEQUENCE [LARGE SCALE GENOMIC DNA]</scope>
    <source>
        <strain evidence="6">F_SG_1</strain>
        <tissue evidence="6">Salivary glands</tissue>
    </source>
</reference>
<comment type="function">
    <text evidence="3">Rab9 effector required for endosome to trans-Golgi network (TGN) transport.</text>
</comment>
<sequence>MPVSCPFADTEQWELTSGEGSSGCGEHPPARHNHSCVVHQGAMWVYGGLTDLQERSDFWTYHFDGGRWSRVRQAKGGPVELHGHAAVQAQGFMYLFGGERAGAANNDLWRFHFASETWEKVAVEGAVPTPRCRHVALVNPGMATWADRVSSREEEECAAALSQHRPRAAGRAASMRFKVHPVSRLCSKRTGSQDEDDDDDGGCAYGGCGAQVNLRSLKEKLSSSRLVRSISSGNYAVGGVRRDETVKLLEGDGAASNAPTPQAIQKSASSDAVLEASDSSGASTPRHQLTVRVRPLSEILPRNRDCSVPVPPGMLSPPPQSNRSRRITSSQSLNTFNVSSSAAASAAARTGASCCCTPTTTTGSDQQHTPCENATDPRADLLIDLDQSSVRYRAGGPRRSTSSYTWFSDASSSGAPASTPLQLSHSTSHCSGYYSFAEEDPELQRDIMNFLTGHGPRSRPTSLNAATAAAIELSTFSAAAQPGIQVVKERARSWDRVSQRTATVCSQAATVAKRAPPIQAIKEESCQSTPVRLRSAGRATHGSPPGGGRPELHQWRLCFYVFGGREQGAPGLYRQPISIWKLYV</sequence>
<keyword evidence="7" id="KW-1185">Reference proteome</keyword>
<dbReference type="Proteomes" id="UP001321473">
    <property type="component" value="Unassembled WGS sequence"/>
</dbReference>
<protein>
    <recommendedName>
        <fullName evidence="4">Rab9 effector protein with kelch motifs</fullName>
    </recommendedName>
</protein>
<evidence type="ECO:0000313" key="6">
    <source>
        <dbReference type="EMBL" id="KAK8783923.1"/>
    </source>
</evidence>